<evidence type="ECO:0000313" key="2">
    <source>
        <dbReference type="EMBL" id="CAJ61567.1"/>
    </source>
</evidence>
<accession>Q0RLN7</accession>
<evidence type="ECO:0000313" key="3">
    <source>
        <dbReference type="Proteomes" id="UP000000657"/>
    </source>
</evidence>
<sequence length="142" mass="15153">MHATSRTPDGGDSSSTLPGSTRDGGDIPPNLAQTGGATGPWSRYRRHADYRCGPCTPTTRAPRPSPIRVPPRSLPVRRPGRHWIPPQGPRASDFAITVLDADGGPVETLVGWSEAQLAEEHARTLAGIAGYRIVPCRRTGGR</sequence>
<reference evidence="2 3" key="1">
    <citation type="journal article" date="2007" name="Genome Res.">
        <title>Genome characteristics of facultatively symbiotic Frankia sp. strains reflect host range and host plant biogeography.</title>
        <authorList>
            <person name="Normand P."/>
            <person name="Lapierre P."/>
            <person name="Tisa L.S."/>
            <person name="Gogarten J.P."/>
            <person name="Alloisio N."/>
            <person name="Bagnarol E."/>
            <person name="Bassi C.A."/>
            <person name="Berry A.M."/>
            <person name="Bickhart D.M."/>
            <person name="Choisne N."/>
            <person name="Couloux A."/>
            <person name="Cournoyer B."/>
            <person name="Cruveiller S."/>
            <person name="Daubin V."/>
            <person name="Demange N."/>
            <person name="Francino M.P."/>
            <person name="Goltsman E."/>
            <person name="Huang Y."/>
            <person name="Kopp O.R."/>
            <person name="Labarre L."/>
            <person name="Lapidus A."/>
            <person name="Lavire C."/>
            <person name="Marechal J."/>
            <person name="Martinez M."/>
            <person name="Mastronunzio J.E."/>
            <person name="Mullin B.C."/>
            <person name="Niemann J."/>
            <person name="Pujic P."/>
            <person name="Rawnsley T."/>
            <person name="Rouy Z."/>
            <person name="Schenowitz C."/>
            <person name="Sellstedt A."/>
            <person name="Tavares F."/>
            <person name="Tomkins J.P."/>
            <person name="Vallenet D."/>
            <person name="Valverde C."/>
            <person name="Wall L.G."/>
            <person name="Wang Y."/>
            <person name="Medigue C."/>
            <person name="Benson D.R."/>
        </authorList>
    </citation>
    <scope>NUCLEOTIDE SEQUENCE [LARGE SCALE GENOMIC DNA]</scope>
    <source>
        <strain evidence="3">DSM 45986 / CECT 9034 / ACN14a</strain>
    </source>
</reference>
<proteinExistence type="predicted"/>
<gene>
    <name evidence="2" type="ordered locus">FRAAL2923</name>
</gene>
<dbReference type="EMBL" id="CT573213">
    <property type="protein sequence ID" value="CAJ61567.1"/>
    <property type="molecule type" value="Genomic_DNA"/>
</dbReference>
<keyword evidence="3" id="KW-1185">Reference proteome</keyword>
<dbReference type="HOGENOM" id="CLU_1812955_0_0_11"/>
<dbReference type="STRING" id="326424.FRAAL2923"/>
<feature type="compositionally biased region" description="Pro residues" evidence="1">
    <location>
        <begin position="63"/>
        <end position="73"/>
    </location>
</feature>
<organism evidence="2 3">
    <name type="scientific">Frankia alni (strain DSM 45986 / CECT 9034 / ACN14a)</name>
    <dbReference type="NCBI Taxonomy" id="326424"/>
    <lineage>
        <taxon>Bacteria</taxon>
        <taxon>Bacillati</taxon>
        <taxon>Actinomycetota</taxon>
        <taxon>Actinomycetes</taxon>
        <taxon>Frankiales</taxon>
        <taxon>Frankiaceae</taxon>
        <taxon>Frankia</taxon>
    </lineage>
</organism>
<evidence type="ECO:0000256" key="1">
    <source>
        <dbReference type="SAM" id="MobiDB-lite"/>
    </source>
</evidence>
<dbReference type="AlphaFoldDB" id="Q0RLN7"/>
<feature type="compositionally biased region" description="Polar residues" evidence="1">
    <location>
        <begin position="1"/>
        <end position="19"/>
    </location>
</feature>
<dbReference type="KEGG" id="fal:FRAAL2923"/>
<dbReference type="Proteomes" id="UP000000657">
    <property type="component" value="Chromosome"/>
</dbReference>
<feature type="region of interest" description="Disordered" evidence="1">
    <location>
        <begin position="1"/>
        <end position="90"/>
    </location>
</feature>
<protein>
    <submittedName>
        <fullName evidence="2">Uncharacterized protein</fullName>
    </submittedName>
</protein>
<name>Q0RLN7_FRAAA</name>